<name>I7AUP8_PSEPT</name>
<proteinExistence type="predicted"/>
<feature type="compositionally biased region" description="Basic residues" evidence="1">
    <location>
        <begin position="1"/>
        <end position="12"/>
    </location>
</feature>
<organism evidence="2 3">
    <name type="scientific">Pseudomonas putida (strain DOT-T1E)</name>
    <dbReference type="NCBI Taxonomy" id="1196325"/>
    <lineage>
        <taxon>Bacteria</taxon>
        <taxon>Pseudomonadati</taxon>
        <taxon>Pseudomonadota</taxon>
        <taxon>Gammaproteobacteria</taxon>
        <taxon>Pseudomonadales</taxon>
        <taxon>Pseudomonadaceae</taxon>
        <taxon>Pseudomonas</taxon>
    </lineage>
</organism>
<evidence type="ECO:0000256" key="1">
    <source>
        <dbReference type="SAM" id="MobiDB-lite"/>
    </source>
</evidence>
<protein>
    <submittedName>
        <fullName evidence="2">Uncharacterized protein</fullName>
    </submittedName>
</protein>
<feature type="compositionally biased region" description="Polar residues" evidence="1">
    <location>
        <begin position="18"/>
        <end position="45"/>
    </location>
</feature>
<evidence type="ECO:0000313" key="2">
    <source>
        <dbReference type="EMBL" id="AFO46365.1"/>
    </source>
</evidence>
<dbReference type="Proteomes" id="UP000006503">
    <property type="component" value="Chromosome"/>
</dbReference>
<sequence length="45" mass="4940">MPFRRHVHHPPAQKRALSANTLDATSAAPTVTMAHSLQPTRPSPR</sequence>
<feature type="region of interest" description="Disordered" evidence="1">
    <location>
        <begin position="1"/>
        <end position="45"/>
    </location>
</feature>
<dbReference type="KEGG" id="ppx:T1E_0507"/>
<dbReference type="AlphaFoldDB" id="I7AUP8"/>
<reference evidence="3" key="1">
    <citation type="journal article" date="2013" name="Microb. Biotechnol.">
        <title>Metabolic potential of the organic-solvent tolerant Pseudomonas putida DOT-T1E deduced from its annotated genome.</title>
        <authorList>
            <person name="Udaondo Z."/>
            <person name="Molina L."/>
            <person name="Daniels C."/>
            <person name="Gomez M.J."/>
            <person name="Molina-Henares M.A."/>
            <person name="Matilla M.A."/>
            <person name="Roca A."/>
            <person name="Fernandez M."/>
            <person name="Duque E."/>
            <person name="Segura A."/>
            <person name="Ramos J.L."/>
        </authorList>
    </citation>
    <scope>NUCLEOTIDE SEQUENCE [LARGE SCALE GENOMIC DNA]</scope>
    <source>
        <strain evidence="3">DOT-T1E</strain>
    </source>
</reference>
<accession>I7AUP8</accession>
<dbReference type="EMBL" id="CP003734">
    <property type="protein sequence ID" value="AFO46365.1"/>
    <property type="molecule type" value="Genomic_DNA"/>
</dbReference>
<dbReference type="HOGENOM" id="CLU_3204169_0_0_6"/>
<evidence type="ECO:0000313" key="3">
    <source>
        <dbReference type="Proteomes" id="UP000006503"/>
    </source>
</evidence>
<gene>
    <name evidence="2" type="ordered locus">T1E_0507</name>
</gene>